<dbReference type="Gene3D" id="3.30.40.250">
    <property type="match status" value="1"/>
</dbReference>
<dbReference type="KEGG" id="rci:RCIX2079"/>
<feature type="domain" description="YcaO" evidence="1">
    <location>
        <begin position="72"/>
        <end position="415"/>
    </location>
</feature>
<organism evidence="2 3">
    <name type="scientific">Methanocella arvoryzae (strain DSM 22066 / NBRC 105507 / MRE50)</name>
    <dbReference type="NCBI Taxonomy" id="351160"/>
    <lineage>
        <taxon>Archaea</taxon>
        <taxon>Methanobacteriati</taxon>
        <taxon>Methanobacteriota</taxon>
        <taxon>Stenosarchaea group</taxon>
        <taxon>Methanomicrobia</taxon>
        <taxon>Methanocellales</taxon>
        <taxon>Methanocellaceae</taxon>
        <taxon>Methanocella</taxon>
    </lineage>
</organism>
<keyword evidence="3" id="KW-1185">Reference proteome</keyword>
<dbReference type="NCBIfam" id="TIGR03266">
    <property type="entry name" value="methan_mark_1"/>
    <property type="match status" value="1"/>
</dbReference>
<dbReference type="RefSeq" id="WP_012035355.1">
    <property type="nucleotide sequence ID" value="NC_009464.1"/>
</dbReference>
<dbReference type="PATRIC" id="fig|351160.9.peg.1062"/>
<gene>
    <name evidence="2" type="ORF">RCIX2079</name>
</gene>
<dbReference type="Gene3D" id="3.30.160.660">
    <property type="match status" value="1"/>
</dbReference>
<sequence>MKITLKATPKGYTKDTHRVVPPEETLNRVEKLLPDIGVTRVAEISGLDRIGIPVYSAIRPGSEKGAISVYAGKGATPVEAKVSVIMESIERYSSEMHKQDKKKVLVGTYEEVSEKHAAVDPQSLILPGRLLPGTKLEWFDGYDLIGKKDVKLPCNAVFHPYTSAAVRLFRSNTNGLASGNTMEEAIFHALMEVVERDALSLAEATRNTGQAISIDEDDGIAYDLYAKFGKANIDVKLWYLPTDTGIPTVLAAADDKELLDPALLVMGVGTHLDARIATLRALTEVAQSRATQIHGGREDTDRERITRSIGYERMKRLNKHWYAEAAETVSLKSLPDLSTTSHKGDIEKSIRQLKGIAQGVIVTDLTRSIGVPVVRVTVPGLEMFAIDKERIGDRCKKASVARAAAAAPAVRKVRP</sequence>
<dbReference type="eggNOG" id="arCOG02882">
    <property type="taxonomic scope" value="Archaea"/>
</dbReference>
<dbReference type="Pfam" id="PF02624">
    <property type="entry name" value="YcaO"/>
    <property type="match status" value="1"/>
</dbReference>
<dbReference type="PANTHER" id="PTHR37809">
    <property type="entry name" value="RIBOSOMAL PROTEIN S12 METHYLTHIOTRANSFERASE ACCESSORY FACTOR YCAO"/>
    <property type="match status" value="1"/>
</dbReference>
<dbReference type="EMBL" id="AM114193">
    <property type="protein sequence ID" value="CAJ37219.1"/>
    <property type="molecule type" value="Genomic_DNA"/>
</dbReference>
<evidence type="ECO:0000259" key="1">
    <source>
        <dbReference type="PROSITE" id="PS51664"/>
    </source>
</evidence>
<dbReference type="OrthoDB" id="7433at2157"/>
<evidence type="ECO:0000313" key="2">
    <source>
        <dbReference type="EMBL" id="CAJ37219.1"/>
    </source>
</evidence>
<proteinExistence type="predicted"/>
<dbReference type="GeneID" id="5142804"/>
<evidence type="ECO:0000313" key="3">
    <source>
        <dbReference type="Proteomes" id="UP000000663"/>
    </source>
</evidence>
<dbReference type="InterPro" id="IPR017667">
    <property type="entry name" value="Methan_mark_1"/>
</dbReference>
<dbReference type="InterPro" id="IPR003776">
    <property type="entry name" value="YcaO-like_dom"/>
</dbReference>
<name>Q0W324_METAR</name>
<dbReference type="Gene3D" id="3.30.1330.230">
    <property type="match status" value="1"/>
</dbReference>
<reference evidence="2 3" key="1">
    <citation type="journal article" date="2006" name="Science">
        <title>Genome of rice cluster I archaea -- the key methane producers in the rice rhizosphere.</title>
        <authorList>
            <person name="Erkel C."/>
            <person name="Kube M."/>
            <person name="Reinhardt R."/>
            <person name="Liesack W."/>
        </authorList>
    </citation>
    <scope>NUCLEOTIDE SEQUENCE [LARGE SCALE GENOMIC DNA]</scope>
    <source>
        <strain evidence="3">DSM 22066 / NBRC 105507 / MRE50</strain>
    </source>
</reference>
<accession>Q0W324</accession>
<dbReference type="PANTHER" id="PTHR37809:SF1">
    <property type="entry name" value="RIBOSOMAL PROTEIN S12 METHYLTHIOTRANSFERASE ACCESSORY FACTOR YCAO"/>
    <property type="match status" value="1"/>
</dbReference>
<dbReference type="NCBIfam" id="TIGR00702">
    <property type="entry name" value="YcaO-type kinase domain"/>
    <property type="match status" value="1"/>
</dbReference>
<dbReference type="AlphaFoldDB" id="Q0W324"/>
<dbReference type="Proteomes" id="UP000000663">
    <property type="component" value="Chromosome"/>
</dbReference>
<dbReference type="PROSITE" id="PS51664">
    <property type="entry name" value="YCAO"/>
    <property type="match status" value="1"/>
</dbReference>
<protein>
    <recommendedName>
        <fullName evidence="1">YcaO domain-containing protein</fullName>
    </recommendedName>
</protein>
<dbReference type="STRING" id="351160.RCIX2079"/>